<dbReference type="EMBL" id="RXGB01000185">
    <property type="protein sequence ID" value="TMX04681.1"/>
    <property type="molecule type" value="Genomic_DNA"/>
</dbReference>
<feature type="region of interest" description="Disordered" evidence="1">
    <location>
        <begin position="1"/>
        <end position="27"/>
    </location>
</feature>
<accession>A0A6N2CGR4</accession>
<evidence type="ECO:0000313" key="2">
    <source>
        <dbReference type="EMBL" id="TMX04681.1"/>
    </source>
</evidence>
<reference evidence="2" key="1">
    <citation type="submission" date="2019-05" db="EMBL/GenBank/DDBJ databases">
        <title>The de novo reference genome and transcriptome assemblies of the wild tomato species Solanum chilense.</title>
        <authorList>
            <person name="Stam R."/>
            <person name="Nosenko T."/>
            <person name="Hoerger A.C."/>
            <person name="Stephan W."/>
            <person name="Seidel M.A."/>
            <person name="Kuhn J.M.M."/>
            <person name="Haberer G."/>
            <person name="Tellier A."/>
        </authorList>
    </citation>
    <scope>NUCLEOTIDE SEQUENCE</scope>
    <source>
        <tissue evidence="2">Mature leaves</tissue>
    </source>
</reference>
<proteinExistence type="predicted"/>
<protein>
    <submittedName>
        <fullName evidence="2">Uncharacterized protein</fullName>
    </submittedName>
</protein>
<comment type="caution">
    <text evidence="2">The sequence shown here is derived from an EMBL/GenBank/DDBJ whole genome shotgun (WGS) entry which is preliminary data.</text>
</comment>
<dbReference type="AlphaFoldDB" id="A0A6N2CGR4"/>
<evidence type="ECO:0000256" key="1">
    <source>
        <dbReference type="SAM" id="MobiDB-lite"/>
    </source>
</evidence>
<sequence length="87" mass="9886">MNKGRTPARKVEENDVNDEIPPRVEKFPQGDQVPIVVRDFMRTNPPILLVFKVGDDPQEFLDEVHKIVHAMAVTFREKAEKGTMGSV</sequence>
<organism evidence="2">
    <name type="scientific">Solanum chilense</name>
    <name type="common">Tomato</name>
    <name type="synonym">Lycopersicon chilense</name>
    <dbReference type="NCBI Taxonomy" id="4083"/>
    <lineage>
        <taxon>Eukaryota</taxon>
        <taxon>Viridiplantae</taxon>
        <taxon>Streptophyta</taxon>
        <taxon>Embryophyta</taxon>
        <taxon>Tracheophyta</taxon>
        <taxon>Spermatophyta</taxon>
        <taxon>Magnoliopsida</taxon>
        <taxon>eudicotyledons</taxon>
        <taxon>Gunneridae</taxon>
        <taxon>Pentapetalae</taxon>
        <taxon>asterids</taxon>
        <taxon>lamiids</taxon>
        <taxon>Solanales</taxon>
        <taxon>Solanaceae</taxon>
        <taxon>Solanoideae</taxon>
        <taxon>Solaneae</taxon>
        <taxon>Solanum</taxon>
        <taxon>Solanum subgen. Lycopersicon</taxon>
    </lineage>
</organism>
<name>A0A6N2CGR4_SOLCI</name>
<gene>
    <name evidence="2" type="ORF">EJD97_005864</name>
</gene>